<dbReference type="GO" id="GO:0005829">
    <property type="term" value="C:cytosol"/>
    <property type="evidence" value="ECO:0007669"/>
    <property type="project" value="TreeGrafter"/>
</dbReference>
<evidence type="ECO:0000259" key="1">
    <source>
        <dbReference type="PROSITE" id="PS50931"/>
    </source>
</evidence>
<dbReference type="PANTHER" id="PTHR30419">
    <property type="entry name" value="HTH-TYPE TRANSCRIPTIONAL REGULATOR YBHD"/>
    <property type="match status" value="1"/>
</dbReference>
<organism evidence="2 3">
    <name type="scientific">Actibacterium naphthalenivorans</name>
    <dbReference type="NCBI Taxonomy" id="1614693"/>
    <lineage>
        <taxon>Bacteria</taxon>
        <taxon>Pseudomonadati</taxon>
        <taxon>Pseudomonadota</taxon>
        <taxon>Alphaproteobacteria</taxon>
        <taxon>Rhodobacterales</taxon>
        <taxon>Roseobacteraceae</taxon>
        <taxon>Actibacterium</taxon>
    </lineage>
</organism>
<evidence type="ECO:0000313" key="3">
    <source>
        <dbReference type="Proteomes" id="UP000585681"/>
    </source>
</evidence>
<dbReference type="InterPro" id="IPR050950">
    <property type="entry name" value="HTH-type_LysR_regulators"/>
</dbReference>
<dbReference type="GO" id="GO:0003700">
    <property type="term" value="F:DNA-binding transcription factor activity"/>
    <property type="evidence" value="ECO:0007669"/>
    <property type="project" value="InterPro"/>
</dbReference>
<dbReference type="RefSeq" id="WP_183314811.1">
    <property type="nucleotide sequence ID" value="NZ_JACIEQ010000014.1"/>
</dbReference>
<dbReference type="InterPro" id="IPR036388">
    <property type="entry name" value="WH-like_DNA-bd_sf"/>
</dbReference>
<keyword evidence="3" id="KW-1185">Reference proteome</keyword>
<dbReference type="Pfam" id="PF00126">
    <property type="entry name" value="HTH_1"/>
    <property type="match status" value="1"/>
</dbReference>
<sequence>MRQSRPFRYVLAVSRHGSVRKAAEVLNIAPAAVNRQILEFERDLRMPLFDRLPRGMKLTSAGEVVVDHVRRVEGEIDLMRFRLAAVSERRGDGTHETSVLILGPYRFLEPDIRSLRRRFPRLRLSYKTIHGSKGLEATTSSFLPPTAAGPASPRKSLTDVRRQSFWASWRPDLREYLAHLVGLIMRRVCG</sequence>
<protein>
    <submittedName>
        <fullName evidence="2">DNA-binding transcriptional LysR family regulator</fullName>
    </submittedName>
</protein>
<dbReference type="AlphaFoldDB" id="A0A840CGH3"/>
<dbReference type="InterPro" id="IPR000847">
    <property type="entry name" value="LysR_HTH_N"/>
</dbReference>
<feature type="non-terminal residue" evidence="2">
    <location>
        <position position="190"/>
    </location>
</feature>
<evidence type="ECO:0000313" key="2">
    <source>
        <dbReference type="EMBL" id="MBB4023913.1"/>
    </source>
</evidence>
<dbReference type="SUPFAM" id="SSF46785">
    <property type="entry name" value="Winged helix' DNA-binding domain"/>
    <property type="match status" value="1"/>
</dbReference>
<dbReference type="GO" id="GO:0003677">
    <property type="term" value="F:DNA binding"/>
    <property type="evidence" value="ECO:0007669"/>
    <property type="project" value="UniProtKB-KW"/>
</dbReference>
<dbReference type="EMBL" id="JACIEQ010000014">
    <property type="protein sequence ID" value="MBB4023913.1"/>
    <property type="molecule type" value="Genomic_DNA"/>
</dbReference>
<feature type="domain" description="HTH lysR-type" evidence="1">
    <location>
        <begin position="1"/>
        <end position="59"/>
    </location>
</feature>
<accession>A0A840CGH3</accession>
<name>A0A840CGH3_9RHOB</name>
<dbReference type="InterPro" id="IPR036390">
    <property type="entry name" value="WH_DNA-bd_sf"/>
</dbReference>
<dbReference type="Gene3D" id="1.10.10.10">
    <property type="entry name" value="Winged helix-like DNA-binding domain superfamily/Winged helix DNA-binding domain"/>
    <property type="match status" value="1"/>
</dbReference>
<reference evidence="2" key="1">
    <citation type="submission" date="2020-08" db="EMBL/GenBank/DDBJ databases">
        <title>Genomic Encyclopedia of Type Strains, Phase IV (KMG-IV): sequencing the most valuable type-strain genomes for metagenomic binning, comparative biology and taxonomic classification.</title>
        <authorList>
            <person name="Goeker M."/>
        </authorList>
    </citation>
    <scope>NUCLEOTIDE SEQUENCE [LARGE SCALE GENOMIC DNA]</scope>
    <source>
        <strain evidence="2">DSM 105040</strain>
    </source>
</reference>
<dbReference type="Proteomes" id="UP000585681">
    <property type="component" value="Unassembled WGS sequence"/>
</dbReference>
<proteinExistence type="predicted"/>
<comment type="caution">
    <text evidence="2">The sequence shown here is derived from an EMBL/GenBank/DDBJ whole genome shotgun (WGS) entry which is preliminary data.</text>
</comment>
<keyword evidence="2" id="KW-0238">DNA-binding</keyword>
<dbReference type="PROSITE" id="PS50931">
    <property type="entry name" value="HTH_LYSR"/>
    <property type="match status" value="1"/>
</dbReference>
<gene>
    <name evidence="2" type="ORF">GGR17_003753</name>
</gene>